<protein>
    <submittedName>
        <fullName evidence="1">Uncharacterized protein</fullName>
    </submittedName>
</protein>
<gene>
    <name evidence="1" type="ORF">ROJ8625_04094</name>
</gene>
<evidence type="ECO:0000313" key="1">
    <source>
        <dbReference type="EMBL" id="SLN74746.1"/>
    </source>
</evidence>
<name>A0A1X7AB54_9RHOB</name>
<dbReference type="RefSeq" id="WP_085793741.1">
    <property type="nucleotide sequence ID" value="NZ_FWFK01000011.1"/>
</dbReference>
<dbReference type="EMBL" id="FWFK01000011">
    <property type="protein sequence ID" value="SLN74746.1"/>
    <property type="molecule type" value="Genomic_DNA"/>
</dbReference>
<reference evidence="1 2" key="1">
    <citation type="submission" date="2017-03" db="EMBL/GenBank/DDBJ databases">
        <authorList>
            <person name="Afonso C.L."/>
            <person name="Miller P.J."/>
            <person name="Scott M.A."/>
            <person name="Spackman E."/>
            <person name="Goraichik I."/>
            <person name="Dimitrov K.M."/>
            <person name="Suarez D.L."/>
            <person name="Swayne D.E."/>
        </authorList>
    </citation>
    <scope>NUCLEOTIDE SEQUENCE [LARGE SCALE GENOMIC DNA]</scope>
    <source>
        <strain evidence="1 2">CECT 8625</strain>
    </source>
</reference>
<sequence>MARTALQIAKDAAAKLGIEQPDALFTGSDRTHIELRRALVEAADKIVQSHDWQILLTLETHDGDGSTTEFPVPDDYLRMPKDAQIWSTKWETPLEHITPEEWLNLDIREYELVYGTWTIYGGNFVHKPALDADEDAKFWYVSNAVITPTSGANKATFTADEDTFRLDDRVLELMLVAQWRKQKSLDYAEEMRDAEIALARDIERDRGARIIGQASRPNYRAKTAYPWKITP</sequence>
<organism evidence="1 2">
    <name type="scientific">Roseivivax jejudonensis</name>
    <dbReference type="NCBI Taxonomy" id="1529041"/>
    <lineage>
        <taxon>Bacteria</taxon>
        <taxon>Pseudomonadati</taxon>
        <taxon>Pseudomonadota</taxon>
        <taxon>Alphaproteobacteria</taxon>
        <taxon>Rhodobacterales</taxon>
        <taxon>Roseobacteraceae</taxon>
        <taxon>Roseivivax</taxon>
    </lineage>
</organism>
<dbReference type="Proteomes" id="UP000193570">
    <property type="component" value="Unassembled WGS sequence"/>
</dbReference>
<evidence type="ECO:0000313" key="2">
    <source>
        <dbReference type="Proteomes" id="UP000193570"/>
    </source>
</evidence>
<dbReference type="OrthoDB" id="7220388at2"/>
<proteinExistence type="predicted"/>
<accession>A0A1X7AB54</accession>
<dbReference type="AlphaFoldDB" id="A0A1X7AB54"/>
<keyword evidence="2" id="KW-1185">Reference proteome</keyword>